<name>A0A1F7VCK9_9BACT</name>
<evidence type="ECO:0000313" key="1">
    <source>
        <dbReference type="EMBL" id="OGL88185.1"/>
    </source>
</evidence>
<proteinExistence type="predicted"/>
<dbReference type="AlphaFoldDB" id="A0A1F7VCK9"/>
<dbReference type="EMBL" id="MGEQ01000001">
    <property type="protein sequence ID" value="OGL88185.1"/>
    <property type="molecule type" value="Genomic_DNA"/>
</dbReference>
<organism evidence="1 2">
    <name type="scientific">Candidatus Uhrbacteria bacterium RIFCSPLOWO2_02_FULL_48_18</name>
    <dbReference type="NCBI Taxonomy" id="1802408"/>
    <lineage>
        <taxon>Bacteria</taxon>
        <taxon>Candidatus Uhriibacteriota</taxon>
    </lineage>
</organism>
<accession>A0A1F7VCK9</accession>
<evidence type="ECO:0000313" key="2">
    <source>
        <dbReference type="Proteomes" id="UP000176593"/>
    </source>
</evidence>
<reference evidence="1 2" key="1">
    <citation type="journal article" date="2016" name="Nat. Commun.">
        <title>Thousands of microbial genomes shed light on interconnected biogeochemical processes in an aquifer system.</title>
        <authorList>
            <person name="Anantharaman K."/>
            <person name="Brown C.T."/>
            <person name="Hug L.A."/>
            <person name="Sharon I."/>
            <person name="Castelle C.J."/>
            <person name="Probst A.J."/>
            <person name="Thomas B.C."/>
            <person name="Singh A."/>
            <person name="Wilkins M.J."/>
            <person name="Karaoz U."/>
            <person name="Brodie E.L."/>
            <person name="Williams K.H."/>
            <person name="Hubbard S.S."/>
            <person name="Banfield J.F."/>
        </authorList>
    </citation>
    <scope>NUCLEOTIDE SEQUENCE [LARGE SCALE GENOMIC DNA]</scope>
</reference>
<sequence>MKVLEYPDMTWTEEVVCKKCTSRLLVEIPDILREKYQPFRFYANCPVCHESVFAVKPLPWYVEAHARGNHVGWPPGKHPKPRN</sequence>
<comment type="caution">
    <text evidence="1">The sequence shown here is derived from an EMBL/GenBank/DDBJ whole genome shotgun (WGS) entry which is preliminary data.</text>
</comment>
<dbReference type="Proteomes" id="UP000176593">
    <property type="component" value="Unassembled WGS sequence"/>
</dbReference>
<protein>
    <submittedName>
        <fullName evidence="1">Uncharacterized protein</fullName>
    </submittedName>
</protein>
<gene>
    <name evidence="1" type="ORF">A3I41_00455</name>
</gene>